<dbReference type="EMBL" id="VTWT01000004">
    <property type="protein sequence ID" value="KAA9338870.1"/>
    <property type="molecule type" value="Genomic_DNA"/>
</dbReference>
<proteinExistence type="predicted"/>
<keyword evidence="1" id="KW-0732">Signal</keyword>
<protein>
    <recommendedName>
        <fullName evidence="4">Outer membrane protein beta-barrel domain-containing protein</fullName>
    </recommendedName>
</protein>
<gene>
    <name evidence="2" type="ORF">F0P94_08735</name>
</gene>
<accession>A0A5N1IX23</accession>
<evidence type="ECO:0008006" key="4">
    <source>
        <dbReference type="Google" id="ProtNLM"/>
    </source>
</evidence>
<dbReference type="AlphaFoldDB" id="A0A5N1IX23"/>
<feature type="chain" id="PRO_5024801060" description="Outer membrane protein beta-barrel domain-containing protein" evidence="1">
    <location>
        <begin position="22"/>
        <end position="216"/>
    </location>
</feature>
<sequence>MWRCLLVIGLFSFLASDPAIAQTEAVVPNEKNLQQLYVGLGSQLGITDNQYLDDNGIGLNAYLNVGLKSNWNFRPGIIQTNFKDDMSRFEHVTASPGDYPKHRFTSTYLLIGKSIEFENVIQLKGMAGPTYTTYREPYDFQGAPLLYLFHTYKTEFRNHYYIGGLVQAEALFMPGKSAGFTLSGFFNFIPQNSFGGLGLTLNLGLLRREKGYPEIL</sequence>
<comment type="caution">
    <text evidence="2">The sequence shown here is derived from an EMBL/GenBank/DDBJ whole genome shotgun (WGS) entry which is preliminary data.</text>
</comment>
<organism evidence="2 3">
    <name type="scientific">Adhaeribacter soli</name>
    <dbReference type="NCBI Taxonomy" id="2607655"/>
    <lineage>
        <taxon>Bacteria</taxon>
        <taxon>Pseudomonadati</taxon>
        <taxon>Bacteroidota</taxon>
        <taxon>Cytophagia</taxon>
        <taxon>Cytophagales</taxon>
        <taxon>Hymenobacteraceae</taxon>
        <taxon>Adhaeribacter</taxon>
    </lineage>
</organism>
<evidence type="ECO:0000313" key="2">
    <source>
        <dbReference type="EMBL" id="KAA9338870.1"/>
    </source>
</evidence>
<feature type="signal peptide" evidence="1">
    <location>
        <begin position="1"/>
        <end position="21"/>
    </location>
</feature>
<dbReference type="RefSeq" id="WP_150903504.1">
    <property type="nucleotide sequence ID" value="NZ_VTWT01000004.1"/>
</dbReference>
<evidence type="ECO:0000313" key="3">
    <source>
        <dbReference type="Proteomes" id="UP000326570"/>
    </source>
</evidence>
<keyword evidence="3" id="KW-1185">Reference proteome</keyword>
<reference evidence="2 3" key="1">
    <citation type="submission" date="2019-09" db="EMBL/GenBank/DDBJ databases">
        <title>Genome sequence of Adhaeribacter sp. M2.</title>
        <authorList>
            <person name="Srinivasan S."/>
        </authorList>
    </citation>
    <scope>NUCLEOTIDE SEQUENCE [LARGE SCALE GENOMIC DNA]</scope>
    <source>
        <strain evidence="2 3">M2</strain>
    </source>
</reference>
<evidence type="ECO:0000256" key="1">
    <source>
        <dbReference type="SAM" id="SignalP"/>
    </source>
</evidence>
<dbReference type="Proteomes" id="UP000326570">
    <property type="component" value="Unassembled WGS sequence"/>
</dbReference>
<name>A0A5N1IX23_9BACT</name>